<dbReference type="GO" id="GO:0003700">
    <property type="term" value="F:DNA-binding transcription factor activity"/>
    <property type="evidence" value="ECO:0007669"/>
    <property type="project" value="TreeGrafter"/>
</dbReference>
<dbReference type="SMART" id="SM00419">
    <property type="entry name" value="HTH_CRP"/>
    <property type="match status" value="1"/>
</dbReference>
<keyword evidence="1" id="KW-0805">Transcription regulation</keyword>
<dbReference type="eggNOG" id="COG0664">
    <property type="taxonomic scope" value="Bacteria"/>
</dbReference>
<evidence type="ECO:0000259" key="4">
    <source>
        <dbReference type="PROSITE" id="PS50042"/>
    </source>
</evidence>
<feature type="domain" description="Cyclic nucleotide-binding" evidence="4">
    <location>
        <begin position="14"/>
        <end position="113"/>
    </location>
</feature>
<dbReference type="InterPro" id="IPR012318">
    <property type="entry name" value="HTH_CRP"/>
</dbReference>
<evidence type="ECO:0000256" key="3">
    <source>
        <dbReference type="ARBA" id="ARBA00023163"/>
    </source>
</evidence>
<dbReference type="InterPro" id="IPR036390">
    <property type="entry name" value="WH_DNA-bd_sf"/>
</dbReference>
<protein>
    <submittedName>
        <fullName evidence="6">Cyclic nucleotide-binding protein</fullName>
    </submittedName>
</protein>
<dbReference type="Proteomes" id="UP000027946">
    <property type="component" value="Unassembled WGS sequence"/>
</dbReference>
<dbReference type="AlphaFoldDB" id="A0A069RF46"/>
<dbReference type="InterPro" id="IPR018490">
    <property type="entry name" value="cNMP-bd_dom_sf"/>
</dbReference>
<dbReference type="Gene3D" id="2.60.120.10">
    <property type="entry name" value="Jelly Rolls"/>
    <property type="match status" value="1"/>
</dbReference>
<dbReference type="RefSeq" id="WP_242943791.1">
    <property type="nucleotide sequence ID" value="NZ_FSRH01000005.1"/>
</dbReference>
<evidence type="ECO:0000259" key="5">
    <source>
        <dbReference type="PROSITE" id="PS51063"/>
    </source>
</evidence>
<dbReference type="GO" id="GO:0003677">
    <property type="term" value="F:DNA binding"/>
    <property type="evidence" value="ECO:0007669"/>
    <property type="project" value="UniProtKB-KW"/>
</dbReference>
<organism evidence="6 7">
    <name type="scientific">Peptoclostridium litorale DSM 5388</name>
    <dbReference type="NCBI Taxonomy" id="1121324"/>
    <lineage>
        <taxon>Bacteria</taxon>
        <taxon>Bacillati</taxon>
        <taxon>Bacillota</taxon>
        <taxon>Clostridia</taxon>
        <taxon>Peptostreptococcales</taxon>
        <taxon>Peptoclostridiaceae</taxon>
        <taxon>Peptoclostridium</taxon>
    </lineage>
</organism>
<dbReference type="Pfam" id="PF00027">
    <property type="entry name" value="cNMP_binding"/>
    <property type="match status" value="1"/>
</dbReference>
<dbReference type="InterPro" id="IPR050397">
    <property type="entry name" value="Env_Response_Regulators"/>
</dbReference>
<evidence type="ECO:0000313" key="7">
    <source>
        <dbReference type="Proteomes" id="UP000027946"/>
    </source>
</evidence>
<dbReference type="SUPFAM" id="SSF46785">
    <property type="entry name" value="Winged helix' DNA-binding domain"/>
    <property type="match status" value="1"/>
</dbReference>
<dbReference type="CDD" id="cd00038">
    <property type="entry name" value="CAP_ED"/>
    <property type="match status" value="1"/>
</dbReference>
<keyword evidence="3" id="KW-0804">Transcription</keyword>
<keyword evidence="7" id="KW-1185">Reference proteome</keyword>
<evidence type="ECO:0000256" key="1">
    <source>
        <dbReference type="ARBA" id="ARBA00023015"/>
    </source>
</evidence>
<sequence>MEKKYLMYISKSILFKGFKPEEIERALGAVNYSIRNFSKGEVIAIEGDQCNRIGIVMDGEIAVQKVYFSGKVVNLTKLSKGDIFGEVVVFSNHGQYPATIVSQKKSAVLFISRGNIIGLCREDDKFLQNFMNLLSNKILMLNKKVENLSLKTIRQKICRFIIEEYKRQEKKRLKILTTRNDMAESFGIPRPSLSRELVNMREEGLISFGKGYMEILDIEAIEEFLM</sequence>
<dbReference type="EMBL" id="JJMM01000013">
    <property type="protein sequence ID" value="KDR94835.1"/>
    <property type="molecule type" value="Genomic_DNA"/>
</dbReference>
<reference evidence="6 7" key="1">
    <citation type="submission" date="2014-03" db="EMBL/GenBank/DDBJ databases">
        <title>Genome sequence of Clostridium litorale W6, DSM 5388.</title>
        <authorList>
            <person name="Poehlein A."/>
            <person name="Jagirdar A."/>
            <person name="Khonsari B."/>
            <person name="Chibani C.M."/>
            <person name="Gutierrez Gutierrez D.A."/>
            <person name="Davydova E."/>
            <person name="Alghaithi H.S."/>
            <person name="Nair K.P."/>
            <person name="Dhamotharan K."/>
            <person name="Chandran L."/>
            <person name="G W."/>
            <person name="Daniel R."/>
        </authorList>
    </citation>
    <scope>NUCLEOTIDE SEQUENCE [LARGE SCALE GENOMIC DNA]</scope>
    <source>
        <strain evidence="6 7">W6</strain>
    </source>
</reference>
<dbReference type="InterPro" id="IPR014710">
    <property type="entry name" value="RmlC-like_jellyroll"/>
</dbReference>
<dbReference type="PANTHER" id="PTHR24567:SF58">
    <property type="entry name" value="CYCLIC AMP-BINDING REGULATORY PROTEIN"/>
    <property type="match status" value="1"/>
</dbReference>
<evidence type="ECO:0000256" key="2">
    <source>
        <dbReference type="ARBA" id="ARBA00023125"/>
    </source>
</evidence>
<dbReference type="SMART" id="SM00100">
    <property type="entry name" value="cNMP"/>
    <property type="match status" value="1"/>
</dbReference>
<dbReference type="PROSITE" id="PS51063">
    <property type="entry name" value="HTH_CRP_2"/>
    <property type="match status" value="1"/>
</dbReference>
<dbReference type="STRING" id="1121324.CLIT_13c01570"/>
<dbReference type="PROSITE" id="PS50042">
    <property type="entry name" value="CNMP_BINDING_3"/>
    <property type="match status" value="1"/>
</dbReference>
<name>A0A069RF46_PEPLI</name>
<accession>A0A069RF46</accession>
<dbReference type="InterPro" id="IPR000595">
    <property type="entry name" value="cNMP-bd_dom"/>
</dbReference>
<comment type="caution">
    <text evidence="6">The sequence shown here is derived from an EMBL/GenBank/DDBJ whole genome shotgun (WGS) entry which is preliminary data.</text>
</comment>
<dbReference type="Pfam" id="PF13545">
    <property type="entry name" value="HTH_Crp_2"/>
    <property type="match status" value="1"/>
</dbReference>
<feature type="domain" description="HTH crp-type" evidence="5">
    <location>
        <begin position="151"/>
        <end position="219"/>
    </location>
</feature>
<evidence type="ECO:0000313" key="6">
    <source>
        <dbReference type="EMBL" id="KDR94835.1"/>
    </source>
</evidence>
<dbReference type="GO" id="GO:0005829">
    <property type="term" value="C:cytosol"/>
    <property type="evidence" value="ECO:0007669"/>
    <property type="project" value="TreeGrafter"/>
</dbReference>
<dbReference type="SUPFAM" id="SSF51206">
    <property type="entry name" value="cAMP-binding domain-like"/>
    <property type="match status" value="1"/>
</dbReference>
<keyword evidence="2" id="KW-0238">DNA-binding</keyword>
<dbReference type="PANTHER" id="PTHR24567">
    <property type="entry name" value="CRP FAMILY TRANSCRIPTIONAL REGULATORY PROTEIN"/>
    <property type="match status" value="1"/>
</dbReference>
<gene>
    <name evidence="6" type="ORF">CLIT_13c01570</name>
</gene>
<proteinExistence type="predicted"/>